<reference evidence="3 4" key="1">
    <citation type="journal article" date="2015" name="Stand. Genomic Sci.">
        <title>High quality draft genome sequence of the moderately halophilic bacterium Pontibacillus yanchengensis Y32(T) and comparison among Pontibacillus genomes.</title>
        <authorList>
            <person name="Huang J."/>
            <person name="Qiao Z.X."/>
            <person name="Tang J.W."/>
            <person name="Wang G."/>
        </authorList>
    </citation>
    <scope>NUCLEOTIDE SEQUENCE [LARGE SCALE GENOMIC DNA]</scope>
    <source>
        <strain evidence="3 4">Y32</strain>
    </source>
</reference>
<feature type="compositionally biased region" description="Basic and acidic residues" evidence="1">
    <location>
        <begin position="86"/>
        <end position="103"/>
    </location>
</feature>
<feature type="region of interest" description="Disordered" evidence="1">
    <location>
        <begin position="82"/>
        <end position="107"/>
    </location>
</feature>
<name>A0A0A2T5Q7_9BACI</name>
<dbReference type="PROSITE" id="PS51257">
    <property type="entry name" value="PROKAR_LIPOPROTEIN"/>
    <property type="match status" value="1"/>
</dbReference>
<evidence type="ECO:0000313" key="3">
    <source>
        <dbReference type="EMBL" id="KGP70794.1"/>
    </source>
</evidence>
<organism evidence="3 4">
    <name type="scientific">Pontibacillus yanchengensis Y32</name>
    <dbReference type="NCBI Taxonomy" id="1385514"/>
    <lineage>
        <taxon>Bacteria</taxon>
        <taxon>Bacillati</taxon>
        <taxon>Bacillota</taxon>
        <taxon>Bacilli</taxon>
        <taxon>Bacillales</taxon>
        <taxon>Bacillaceae</taxon>
        <taxon>Pontibacillus</taxon>
    </lineage>
</organism>
<feature type="signal peptide" evidence="2">
    <location>
        <begin position="1"/>
        <end position="20"/>
    </location>
</feature>
<dbReference type="eggNOG" id="ENOG50338Y9">
    <property type="taxonomic scope" value="Bacteria"/>
</dbReference>
<dbReference type="EMBL" id="AVBF01000117">
    <property type="protein sequence ID" value="KGP70794.1"/>
    <property type="molecule type" value="Genomic_DNA"/>
</dbReference>
<evidence type="ECO:0000256" key="1">
    <source>
        <dbReference type="SAM" id="MobiDB-lite"/>
    </source>
</evidence>
<keyword evidence="2" id="KW-0732">Signal</keyword>
<accession>A0A0A2T5Q7</accession>
<protein>
    <recommendedName>
        <fullName evidence="5">Lipoprotein</fullName>
    </recommendedName>
</protein>
<evidence type="ECO:0000313" key="4">
    <source>
        <dbReference type="Proteomes" id="UP000030147"/>
    </source>
</evidence>
<dbReference type="RefSeq" id="WP_036824817.1">
    <property type="nucleotide sequence ID" value="NZ_AVBF01000117.1"/>
</dbReference>
<dbReference type="SUPFAM" id="SSF58113">
    <property type="entry name" value="Apolipoprotein A-I"/>
    <property type="match status" value="1"/>
</dbReference>
<comment type="caution">
    <text evidence="3">The sequence shown here is derived from an EMBL/GenBank/DDBJ whole genome shotgun (WGS) entry which is preliminary data.</text>
</comment>
<proteinExistence type="predicted"/>
<dbReference type="OrthoDB" id="2973149at2"/>
<feature type="chain" id="PRO_5039713133" description="Lipoprotein" evidence="2">
    <location>
        <begin position="21"/>
        <end position="188"/>
    </location>
</feature>
<keyword evidence="4" id="KW-1185">Reference proteome</keyword>
<feature type="region of interest" description="Disordered" evidence="1">
    <location>
        <begin position="22"/>
        <end position="45"/>
    </location>
</feature>
<gene>
    <name evidence="3" type="ORF">N782_04260</name>
</gene>
<sequence>MKKTLLTLGLSTLLVTTACGQTQDESKNAETEEKTEENQQISKETIQSTLLDSQLALAKDIREHNAKIEALRANISKLDTLETEEEKNQLKQSIKDSAEEAKKAASNAQEALNSFEIKGELPEDTTNSLQASLDDLNAYFEEVKSSLDQPLQADFSKADDLFTSFEDKLASIYKDADLLAPNMKKELQ</sequence>
<dbReference type="Proteomes" id="UP000030147">
    <property type="component" value="Unassembled WGS sequence"/>
</dbReference>
<evidence type="ECO:0000256" key="2">
    <source>
        <dbReference type="SAM" id="SignalP"/>
    </source>
</evidence>
<dbReference type="AlphaFoldDB" id="A0A0A2T5Q7"/>
<evidence type="ECO:0008006" key="5">
    <source>
        <dbReference type="Google" id="ProtNLM"/>
    </source>
</evidence>